<dbReference type="EMBL" id="JAHRVA010000005">
    <property type="protein sequence ID" value="MBV2144215.1"/>
    <property type="molecule type" value="Genomic_DNA"/>
</dbReference>
<keyword evidence="2" id="KW-1185">Reference proteome</keyword>
<dbReference type="Proteomes" id="UP000752297">
    <property type="component" value="Unassembled WGS sequence"/>
</dbReference>
<dbReference type="RefSeq" id="WP_217678218.1">
    <property type="nucleotide sequence ID" value="NZ_JAHRVA010000005.1"/>
</dbReference>
<gene>
    <name evidence="1" type="ORF">KUG47_11995</name>
</gene>
<proteinExistence type="predicted"/>
<evidence type="ECO:0000313" key="2">
    <source>
        <dbReference type="Proteomes" id="UP000752297"/>
    </source>
</evidence>
<reference evidence="1 2" key="1">
    <citation type="submission" date="2021-06" db="EMBL/GenBank/DDBJ databases">
        <title>Falsochrobactrum tianjin sp.nov., a new petroleum-degrading bacteria isolated from oily soils.</title>
        <authorList>
            <person name="Chen G."/>
            <person name="Chen H."/>
            <person name="Tian J."/>
            <person name="Qing J."/>
            <person name="Zhong L."/>
            <person name="Ma W."/>
            <person name="Song Y."/>
            <person name="Cui X."/>
            <person name="Yan B."/>
        </authorList>
    </citation>
    <scope>NUCLEOTIDE SEQUENCE [LARGE SCALE GENOMIC DNA]</scope>
    <source>
        <strain evidence="1 2">TDYN1</strain>
    </source>
</reference>
<dbReference type="AlphaFoldDB" id="A0A949PSS7"/>
<comment type="caution">
    <text evidence="1">The sequence shown here is derived from an EMBL/GenBank/DDBJ whole genome shotgun (WGS) entry which is preliminary data.</text>
</comment>
<organism evidence="1 2">
    <name type="scientific">Falsochrobactrum tianjinense</name>
    <dbReference type="NCBI Taxonomy" id="2706015"/>
    <lineage>
        <taxon>Bacteria</taxon>
        <taxon>Pseudomonadati</taxon>
        <taxon>Pseudomonadota</taxon>
        <taxon>Alphaproteobacteria</taxon>
        <taxon>Hyphomicrobiales</taxon>
        <taxon>Brucellaceae</taxon>
        <taxon>Falsochrobactrum</taxon>
    </lineage>
</organism>
<evidence type="ECO:0000313" key="1">
    <source>
        <dbReference type="EMBL" id="MBV2144215.1"/>
    </source>
</evidence>
<sequence length="82" mass="8869">METQKIPHYVKPTLGRLHGGAILAREVSLTEEAIKGGGFVYFTLPDGKSVGLASGRWLIEHGYVCPHGDDLFPGGSQTYRLA</sequence>
<name>A0A949PSS7_9HYPH</name>
<accession>A0A949PSS7</accession>
<protein>
    <submittedName>
        <fullName evidence="1">Uncharacterized protein</fullName>
    </submittedName>
</protein>